<dbReference type="InterPro" id="IPR004568">
    <property type="entry name" value="Ppantetheine-prot_Trfase_dom"/>
</dbReference>
<comment type="subcellular location">
    <subcellularLocation>
        <location evidence="8">Cytoplasm</location>
    </subcellularLocation>
</comment>
<feature type="binding site" evidence="8">
    <location>
        <position position="58"/>
    </location>
    <ligand>
        <name>Mg(2+)</name>
        <dbReference type="ChEBI" id="CHEBI:18420"/>
    </ligand>
</feature>
<gene>
    <name evidence="8" type="primary">acpS</name>
    <name evidence="10" type="ORF">Cs308_0886</name>
</gene>
<comment type="function">
    <text evidence="8">Transfers the 4'-phosphopantetheine moiety from coenzyme A to a Ser of acyl-carrier-protein.</text>
</comment>
<dbReference type="EMBL" id="CP014639">
    <property type="protein sequence ID" value="ANH79056.1"/>
    <property type="molecule type" value="Genomic_DNA"/>
</dbReference>
<accession>A0A1A9HYQ0</accession>
<dbReference type="AlphaFoldDB" id="A0A1A9HYQ0"/>
<keyword evidence="11" id="KW-1185">Reference proteome</keyword>
<keyword evidence="1 8" id="KW-0444">Lipid biosynthesis</keyword>
<reference evidence="10 11" key="1">
    <citation type="submission" date="2016-03" db="EMBL/GenBank/DDBJ databases">
        <title>Culture-independent genomics supports pathogen discovery for uncultivable bacteria within the genus Chlamydia.</title>
        <authorList>
            <person name="Taylor-Brown A."/>
            <person name="Bachmann N.L."/>
            <person name="Borel N."/>
            <person name="Polkinghorne A."/>
        </authorList>
    </citation>
    <scope>NUCLEOTIDE SEQUENCE [LARGE SCALE GENOMIC DNA]</scope>
    <source>
        <strain evidence="10 11">2742-308</strain>
    </source>
</reference>
<dbReference type="SUPFAM" id="SSF56214">
    <property type="entry name" value="4'-phosphopantetheinyl transferase"/>
    <property type="match status" value="1"/>
</dbReference>
<protein>
    <recommendedName>
        <fullName evidence="8">Holo-[acyl-carrier-protein] synthase</fullName>
        <shortName evidence="8">Holo-ACP synthase</shortName>
        <ecNumber evidence="8">2.7.8.7</ecNumber>
    </recommendedName>
    <alternativeName>
        <fullName evidence="8">4'-phosphopantetheinyl transferase AcpS</fullName>
    </alternativeName>
</protein>
<keyword evidence="7 8" id="KW-0275">Fatty acid biosynthesis</keyword>
<dbReference type="GO" id="GO:0000287">
    <property type="term" value="F:magnesium ion binding"/>
    <property type="evidence" value="ECO:0007669"/>
    <property type="project" value="UniProtKB-UniRule"/>
</dbReference>
<evidence type="ECO:0000259" key="9">
    <source>
        <dbReference type="Pfam" id="PF01648"/>
    </source>
</evidence>
<keyword evidence="8" id="KW-0963">Cytoplasm</keyword>
<evidence type="ECO:0000256" key="7">
    <source>
        <dbReference type="ARBA" id="ARBA00023160"/>
    </source>
</evidence>
<dbReference type="InterPro" id="IPR002582">
    <property type="entry name" value="ACPS"/>
</dbReference>
<comment type="cofactor">
    <cofactor evidence="8">
        <name>Mg(2+)</name>
        <dbReference type="ChEBI" id="CHEBI:18420"/>
    </cofactor>
</comment>
<sequence>MEIVYTGIDIIEISRIQKVIKTHGQRILNRLFTPKEQQYCLELTNPISSFAGRFAAKEAIAKALGTGIGRFIGWKDIEILKTSQRPEVSLPSRIYKQTGITKVVLSISHSREYATAVAIALT</sequence>
<name>A0A1A9HYQ0_9CHLA</name>
<dbReference type="NCBIfam" id="TIGR00556">
    <property type="entry name" value="pantethn_trn"/>
    <property type="match status" value="1"/>
</dbReference>
<dbReference type="NCBIfam" id="TIGR00516">
    <property type="entry name" value="acpS"/>
    <property type="match status" value="1"/>
</dbReference>
<dbReference type="HAMAP" id="MF_00101">
    <property type="entry name" value="AcpS"/>
    <property type="match status" value="1"/>
</dbReference>
<evidence type="ECO:0000256" key="4">
    <source>
        <dbReference type="ARBA" id="ARBA00022832"/>
    </source>
</evidence>
<evidence type="ECO:0000256" key="8">
    <source>
        <dbReference type="HAMAP-Rule" id="MF_00101"/>
    </source>
</evidence>
<evidence type="ECO:0000313" key="11">
    <source>
        <dbReference type="Proteomes" id="UP000078162"/>
    </source>
</evidence>
<feature type="binding site" evidence="8">
    <location>
        <position position="9"/>
    </location>
    <ligand>
        <name>Mg(2+)</name>
        <dbReference type="ChEBI" id="CHEBI:18420"/>
    </ligand>
</feature>
<keyword evidence="6 8" id="KW-0443">Lipid metabolism</keyword>
<keyword evidence="4 8" id="KW-0276">Fatty acid metabolism</keyword>
<keyword evidence="5 8" id="KW-0460">Magnesium</keyword>
<evidence type="ECO:0000256" key="2">
    <source>
        <dbReference type="ARBA" id="ARBA00022679"/>
    </source>
</evidence>
<dbReference type="STRING" id="1806891.Cs308_0886"/>
<organism evidence="10 11">
    <name type="scientific">Candidatus Chlamydia sanziniae</name>
    <dbReference type="NCBI Taxonomy" id="1806891"/>
    <lineage>
        <taxon>Bacteria</taxon>
        <taxon>Pseudomonadati</taxon>
        <taxon>Chlamydiota</taxon>
        <taxon>Chlamydiia</taxon>
        <taxon>Chlamydiales</taxon>
        <taxon>Chlamydiaceae</taxon>
        <taxon>Chlamydia/Chlamydophila group</taxon>
        <taxon>Chlamydia</taxon>
    </lineage>
</organism>
<evidence type="ECO:0000256" key="6">
    <source>
        <dbReference type="ARBA" id="ARBA00023098"/>
    </source>
</evidence>
<dbReference type="GO" id="GO:0008897">
    <property type="term" value="F:holo-[acyl-carrier-protein] synthase activity"/>
    <property type="evidence" value="ECO:0007669"/>
    <property type="project" value="UniProtKB-UniRule"/>
</dbReference>
<dbReference type="GO" id="GO:0006633">
    <property type="term" value="P:fatty acid biosynthetic process"/>
    <property type="evidence" value="ECO:0007669"/>
    <property type="project" value="UniProtKB-UniRule"/>
</dbReference>
<dbReference type="KEGG" id="csaz:Cs308_0886"/>
<dbReference type="OrthoDB" id="517356at2"/>
<dbReference type="InterPro" id="IPR008278">
    <property type="entry name" value="4-PPantetheinyl_Trfase_dom"/>
</dbReference>
<evidence type="ECO:0000313" key="10">
    <source>
        <dbReference type="EMBL" id="ANH79056.1"/>
    </source>
</evidence>
<comment type="similarity">
    <text evidence="8">Belongs to the P-Pant transferase superfamily. AcpS family.</text>
</comment>
<dbReference type="PATRIC" id="fig|1806891.3.peg.878"/>
<evidence type="ECO:0000256" key="1">
    <source>
        <dbReference type="ARBA" id="ARBA00022516"/>
    </source>
</evidence>
<dbReference type="Gene3D" id="3.90.470.20">
    <property type="entry name" value="4'-phosphopantetheinyl transferase domain"/>
    <property type="match status" value="1"/>
</dbReference>
<dbReference type="Proteomes" id="UP000078162">
    <property type="component" value="Chromosome"/>
</dbReference>
<dbReference type="RefSeq" id="WP_066482987.1">
    <property type="nucleotide sequence ID" value="NZ_CP014639.1"/>
</dbReference>
<dbReference type="EC" id="2.7.8.7" evidence="8"/>
<dbReference type="Pfam" id="PF01648">
    <property type="entry name" value="ACPS"/>
    <property type="match status" value="1"/>
</dbReference>
<keyword evidence="3 8" id="KW-0479">Metal-binding</keyword>
<comment type="catalytic activity">
    <reaction evidence="8">
        <text>apo-[ACP] + CoA = holo-[ACP] + adenosine 3',5'-bisphosphate + H(+)</text>
        <dbReference type="Rhea" id="RHEA:12068"/>
        <dbReference type="Rhea" id="RHEA-COMP:9685"/>
        <dbReference type="Rhea" id="RHEA-COMP:9690"/>
        <dbReference type="ChEBI" id="CHEBI:15378"/>
        <dbReference type="ChEBI" id="CHEBI:29999"/>
        <dbReference type="ChEBI" id="CHEBI:57287"/>
        <dbReference type="ChEBI" id="CHEBI:58343"/>
        <dbReference type="ChEBI" id="CHEBI:64479"/>
        <dbReference type="EC" id="2.7.8.7"/>
    </reaction>
</comment>
<evidence type="ECO:0000256" key="3">
    <source>
        <dbReference type="ARBA" id="ARBA00022723"/>
    </source>
</evidence>
<dbReference type="InterPro" id="IPR037143">
    <property type="entry name" value="4-PPantetheinyl_Trfase_dom_sf"/>
</dbReference>
<keyword evidence="2 8" id="KW-0808">Transferase</keyword>
<feature type="domain" description="4'-phosphopantetheinyl transferase" evidence="9">
    <location>
        <begin position="7"/>
        <end position="118"/>
    </location>
</feature>
<evidence type="ECO:0000256" key="5">
    <source>
        <dbReference type="ARBA" id="ARBA00022842"/>
    </source>
</evidence>
<dbReference type="GO" id="GO:0005737">
    <property type="term" value="C:cytoplasm"/>
    <property type="evidence" value="ECO:0007669"/>
    <property type="project" value="UniProtKB-SubCell"/>
</dbReference>
<proteinExistence type="inferred from homology"/>